<evidence type="ECO:0000313" key="2">
    <source>
        <dbReference type="EMBL" id="KAK9909198.1"/>
    </source>
</evidence>
<sequence length="397" mass="43678">MFELYRYWFGSRNTKFCTEDFPKVWTDFVDCFVDTVLAGGPVIPSRVPEQVTPQPTFLPAVPRVVAIGDLHGDLNKARRAFRLGGLTDANDRWIGGTTTAVQVGDQLDRGNDEIRILYFLERLEREADRAGGKLHILTGNHETMNVAGRFNYATLPGLADFYQWQLMQSWGSALKAKCGCSIGGGEHSGRPGIPPPVSSLDNTSAAAARRTALSPGGAVTTRFLADHPIALQIGSTVFVHGGVLPQHADLGLERINRETRAWMRGEAARMPSYLSGRQAIVWAREYSAEDRQRCDCGVLEQALAMLPGAERMVVGHTIQDAGINSACDDRVFRIDVGLSKGCGDGEPQVLEILNDKEVWQRQEDGPPKYLGSVKALTEQGNGRSWWQRRSSGQKQQV</sequence>
<gene>
    <name evidence="2" type="ORF">WJX75_008646</name>
</gene>
<feature type="domain" description="Calcineurin-like phosphoesterase" evidence="1">
    <location>
        <begin position="63"/>
        <end position="170"/>
    </location>
</feature>
<evidence type="ECO:0000259" key="1">
    <source>
        <dbReference type="Pfam" id="PF00149"/>
    </source>
</evidence>
<dbReference type="Gene3D" id="3.60.21.10">
    <property type="match status" value="1"/>
</dbReference>
<dbReference type="InterPro" id="IPR004843">
    <property type="entry name" value="Calcineurin-like_PHP"/>
</dbReference>
<keyword evidence="3" id="KW-1185">Reference proteome</keyword>
<dbReference type="Pfam" id="PF00149">
    <property type="entry name" value="Metallophos"/>
    <property type="match status" value="1"/>
</dbReference>
<dbReference type="PANTHER" id="PTHR47680">
    <property type="entry name" value="SHEWANELLA-LIKE PROTEIN PHOSPHATASE 2"/>
    <property type="match status" value="1"/>
</dbReference>
<evidence type="ECO:0000313" key="3">
    <source>
        <dbReference type="Proteomes" id="UP001491310"/>
    </source>
</evidence>
<protein>
    <recommendedName>
        <fullName evidence="1">Calcineurin-like phosphoesterase domain-containing protein</fullName>
    </recommendedName>
</protein>
<name>A0ABR2YQ87_9CHLO</name>
<dbReference type="Proteomes" id="UP001491310">
    <property type="component" value="Unassembled WGS sequence"/>
</dbReference>
<dbReference type="PANTHER" id="PTHR47680:SF2">
    <property type="entry name" value="SHEWANELLA-LIKE PROTEIN PHOSPHATASE 2"/>
    <property type="match status" value="1"/>
</dbReference>
<reference evidence="2 3" key="1">
    <citation type="journal article" date="2024" name="Nat. Commun.">
        <title>Phylogenomics reveals the evolutionary origins of lichenization in chlorophyte algae.</title>
        <authorList>
            <person name="Puginier C."/>
            <person name="Libourel C."/>
            <person name="Otte J."/>
            <person name="Skaloud P."/>
            <person name="Haon M."/>
            <person name="Grisel S."/>
            <person name="Petersen M."/>
            <person name="Berrin J.G."/>
            <person name="Delaux P.M."/>
            <person name="Dal Grande F."/>
            <person name="Keller J."/>
        </authorList>
    </citation>
    <scope>NUCLEOTIDE SEQUENCE [LARGE SCALE GENOMIC DNA]</scope>
    <source>
        <strain evidence="2 3">SAG 216-7</strain>
    </source>
</reference>
<dbReference type="SUPFAM" id="SSF56300">
    <property type="entry name" value="Metallo-dependent phosphatases"/>
    <property type="match status" value="1"/>
</dbReference>
<accession>A0ABR2YQ87</accession>
<organism evidence="2 3">
    <name type="scientific">Coccomyxa subellipsoidea</name>
    <dbReference type="NCBI Taxonomy" id="248742"/>
    <lineage>
        <taxon>Eukaryota</taxon>
        <taxon>Viridiplantae</taxon>
        <taxon>Chlorophyta</taxon>
        <taxon>core chlorophytes</taxon>
        <taxon>Trebouxiophyceae</taxon>
        <taxon>Trebouxiophyceae incertae sedis</taxon>
        <taxon>Coccomyxaceae</taxon>
        <taxon>Coccomyxa</taxon>
    </lineage>
</organism>
<proteinExistence type="predicted"/>
<dbReference type="InterPro" id="IPR029052">
    <property type="entry name" value="Metallo-depent_PP-like"/>
</dbReference>
<comment type="caution">
    <text evidence="2">The sequence shown here is derived from an EMBL/GenBank/DDBJ whole genome shotgun (WGS) entry which is preliminary data.</text>
</comment>
<dbReference type="EMBL" id="JALJOT010000007">
    <property type="protein sequence ID" value="KAK9909198.1"/>
    <property type="molecule type" value="Genomic_DNA"/>
</dbReference>